<feature type="transmembrane region" description="Helical" evidence="2">
    <location>
        <begin position="56"/>
        <end position="79"/>
    </location>
</feature>
<evidence type="ECO:0000256" key="2">
    <source>
        <dbReference type="SAM" id="Phobius"/>
    </source>
</evidence>
<feature type="region of interest" description="Disordered" evidence="1">
    <location>
        <begin position="89"/>
        <end position="144"/>
    </location>
</feature>
<accession>A0ABR2IHA0</accession>
<keyword evidence="2" id="KW-0472">Membrane</keyword>
<dbReference type="Proteomes" id="UP001390339">
    <property type="component" value="Unassembled WGS sequence"/>
</dbReference>
<evidence type="ECO:0000313" key="4">
    <source>
        <dbReference type="Proteomes" id="UP001390339"/>
    </source>
</evidence>
<comment type="caution">
    <text evidence="3">The sequence shown here is derived from an EMBL/GenBank/DDBJ whole genome shotgun (WGS) entry which is preliminary data.</text>
</comment>
<evidence type="ECO:0000313" key="3">
    <source>
        <dbReference type="EMBL" id="KAK8862934.1"/>
    </source>
</evidence>
<proteinExistence type="predicted"/>
<name>A0ABR2IHA0_9PEZI</name>
<keyword evidence="2" id="KW-1133">Transmembrane helix</keyword>
<dbReference type="EMBL" id="JAPCWZ010000005">
    <property type="protein sequence ID" value="KAK8862934.1"/>
    <property type="molecule type" value="Genomic_DNA"/>
</dbReference>
<organism evidence="3 4">
    <name type="scientific">Apiospora arundinis</name>
    <dbReference type="NCBI Taxonomy" id="335852"/>
    <lineage>
        <taxon>Eukaryota</taxon>
        <taxon>Fungi</taxon>
        <taxon>Dikarya</taxon>
        <taxon>Ascomycota</taxon>
        <taxon>Pezizomycotina</taxon>
        <taxon>Sordariomycetes</taxon>
        <taxon>Xylariomycetidae</taxon>
        <taxon>Amphisphaeriales</taxon>
        <taxon>Apiosporaceae</taxon>
        <taxon>Apiospora</taxon>
    </lineage>
</organism>
<reference evidence="3 4" key="1">
    <citation type="journal article" date="2024" name="IMA Fungus">
        <title>Apiospora arundinis, a panoply of carbohydrate-active enzymes and secondary metabolites.</title>
        <authorList>
            <person name="Sorensen T."/>
            <person name="Petersen C."/>
            <person name="Muurmann A.T."/>
            <person name="Christiansen J.V."/>
            <person name="Brundto M.L."/>
            <person name="Overgaard C.K."/>
            <person name="Boysen A.T."/>
            <person name="Wollenberg R.D."/>
            <person name="Larsen T.O."/>
            <person name="Sorensen J.L."/>
            <person name="Nielsen K.L."/>
            <person name="Sondergaard T.E."/>
        </authorList>
    </citation>
    <scope>NUCLEOTIDE SEQUENCE [LARGE SCALE GENOMIC DNA]</scope>
    <source>
        <strain evidence="3 4">AAU 773</strain>
    </source>
</reference>
<protein>
    <submittedName>
        <fullName evidence="3">Uncharacterized protein</fullName>
    </submittedName>
</protein>
<feature type="transmembrane region" description="Helical" evidence="2">
    <location>
        <begin position="12"/>
        <end position="35"/>
    </location>
</feature>
<sequence>MIGDPDIYLATLFPALFSHFFFGLLWILFIAPRIAANREFIKWLNARYDNRSLRKVFLFAVGGLLWELYWLGLILYTVGVRLSSLIPGRRAAKEQQRDSQQNAGYAGLEETTRRPGDIELGNIDGGKVDGISISDGSPPAYRSL</sequence>
<evidence type="ECO:0000256" key="1">
    <source>
        <dbReference type="SAM" id="MobiDB-lite"/>
    </source>
</evidence>
<keyword evidence="4" id="KW-1185">Reference proteome</keyword>
<keyword evidence="2" id="KW-0812">Transmembrane</keyword>
<gene>
    <name evidence="3" type="ORF">PGQ11_009169</name>
</gene>